<dbReference type="EMBL" id="BMAW01090582">
    <property type="protein sequence ID" value="GFS45609.1"/>
    <property type="molecule type" value="Genomic_DNA"/>
</dbReference>
<organism evidence="1 2">
    <name type="scientific">Nephila pilipes</name>
    <name type="common">Giant wood spider</name>
    <name type="synonym">Nephila maculata</name>
    <dbReference type="NCBI Taxonomy" id="299642"/>
    <lineage>
        <taxon>Eukaryota</taxon>
        <taxon>Metazoa</taxon>
        <taxon>Ecdysozoa</taxon>
        <taxon>Arthropoda</taxon>
        <taxon>Chelicerata</taxon>
        <taxon>Arachnida</taxon>
        <taxon>Araneae</taxon>
        <taxon>Araneomorphae</taxon>
        <taxon>Entelegynae</taxon>
        <taxon>Araneoidea</taxon>
        <taxon>Nephilidae</taxon>
        <taxon>Nephila</taxon>
    </lineage>
</organism>
<evidence type="ECO:0000313" key="2">
    <source>
        <dbReference type="Proteomes" id="UP000887013"/>
    </source>
</evidence>
<sequence length="86" mass="9797">MSVRAIYIRRGILLALNTWTPAQFCRNICNHLNASFDQEEIDRCGPVHRPLGSVTYNTLTTSGDISRHWCMTSPLKAPRTWLHASQ</sequence>
<accession>A0A8X6IH32</accession>
<name>A0A8X6IH32_NEPPI</name>
<protein>
    <submittedName>
        <fullName evidence="1">Uncharacterized protein</fullName>
    </submittedName>
</protein>
<dbReference type="AlphaFoldDB" id="A0A8X6IH32"/>
<keyword evidence="2" id="KW-1185">Reference proteome</keyword>
<proteinExistence type="predicted"/>
<dbReference type="Proteomes" id="UP000887013">
    <property type="component" value="Unassembled WGS sequence"/>
</dbReference>
<evidence type="ECO:0000313" key="1">
    <source>
        <dbReference type="EMBL" id="GFS45609.1"/>
    </source>
</evidence>
<gene>
    <name evidence="1" type="ORF">NPIL_112251</name>
</gene>
<reference evidence="1" key="1">
    <citation type="submission" date="2020-08" db="EMBL/GenBank/DDBJ databases">
        <title>Multicomponent nature underlies the extraordinary mechanical properties of spider dragline silk.</title>
        <authorList>
            <person name="Kono N."/>
            <person name="Nakamura H."/>
            <person name="Mori M."/>
            <person name="Yoshida Y."/>
            <person name="Ohtoshi R."/>
            <person name="Malay A.D."/>
            <person name="Moran D.A.P."/>
            <person name="Tomita M."/>
            <person name="Numata K."/>
            <person name="Arakawa K."/>
        </authorList>
    </citation>
    <scope>NUCLEOTIDE SEQUENCE</scope>
</reference>
<comment type="caution">
    <text evidence="1">The sequence shown here is derived from an EMBL/GenBank/DDBJ whole genome shotgun (WGS) entry which is preliminary data.</text>
</comment>